<comment type="caution">
    <text evidence="1">The sequence shown here is derived from an EMBL/GenBank/DDBJ whole genome shotgun (WGS) entry which is preliminary data.</text>
</comment>
<dbReference type="AlphaFoldDB" id="A0A429Y223"/>
<proteinExistence type="predicted"/>
<evidence type="ECO:0000313" key="2">
    <source>
        <dbReference type="Proteomes" id="UP000287156"/>
    </source>
</evidence>
<sequence length="30" mass="3484">MYMHWENVGDSFDFAKKSFDAALEAGLFKK</sequence>
<organism evidence="1 2">
    <name type="scientific">Siminovitchia acidinfaciens</name>
    <dbReference type="NCBI Taxonomy" id="2321395"/>
    <lineage>
        <taxon>Bacteria</taxon>
        <taxon>Bacillati</taxon>
        <taxon>Bacillota</taxon>
        <taxon>Bacilli</taxon>
        <taxon>Bacillales</taxon>
        <taxon>Bacillaceae</taxon>
        <taxon>Siminovitchia</taxon>
    </lineage>
</organism>
<protein>
    <submittedName>
        <fullName evidence="1">Uncharacterized protein</fullName>
    </submittedName>
</protein>
<dbReference type="EMBL" id="QYTV02000003">
    <property type="protein sequence ID" value="RST75257.1"/>
    <property type="molecule type" value="Genomic_DNA"/>
</dbReference>
<dbReference type="Proteomes" id="UP000287156">
    <property type="component" value="Unassembled WGS sequence"/>
</dbReference>
<accession>A0A429Y223</accession>
<evidence type="ECO:0000313" key="1">
    <source>
        <dbReference type="EMBL" id="RST75257.1"/>
    </source>
</evidence>
<reference evidence="1" key="1">
    <citation type="submission" date="2018-12" db="EMBL/GenBank/DDBJ databases">
        <authorList>
            <person name="Sun L."/>
            <person name="Chen Z."/>
        </authorList>
    </citation>
    <scope>NUCLEOTIDE SEQUENCE [LARGE SCALE GENOMIC DNA]</scope>
    <source>
        <strain evidence="1">3-2-2</strain>
    </source>
</reference>
<keyword evidence="2" id="KW-1185">Reference proteome</keyword>
<name>A0A429Y223_9BACI</name>
<gene>
    <name evidence="1" type="ORF">D4T97_008360</name>
</gene>